<dbReference type="EMBL" id="BMII01000004">
    <property type="protein sequence ID" value="GGB48819.1"/>
    <property type="molecule type" value="Genomic_DNA"/>
</dbReference>
<feature type="transmembrane region" description="Helical" evidence="1">
    <location>
        <begin position="12"/>
        <end position="34"/>
    </location>
</feature>
<accession>A0ABQ1INY1</accession>
<keyword evidence="3" id="KW-1185">Reference proteome</keyword>
<keyword evidence="1" id="KW-0812">Transmembrane</keyword>
<keyword evidence="1" id="KW-1133">Transmembrane helix</keyword>
<evidence type="ECO:0000313" key="2">
    <source>
        <dbReference type="EMBL" id="GGB48819.1"/>
    </source>
</evidence>
<gene>
    <name evidence="2" type="ORF">GCM10011607_06430</name>
</gene>
<evidence type="ECO:0000256" key="1">
    <source>
        <dbReference type="SAM" id="Phobius"/>
    </source>
</evidence>
<sequence length="58" mass="6776">MTMKRFARQYSGLSAIEIAVSSVMNGYFFALAHICDDMFWVHKQKALFSTYTYLEARE</sequence>
<proteinExistence type="predicted"/>
<dbReference type="Proteomes" id="UP000617555">
    <property type="component" value="Unassembled WGS sequence"/>
</dbReference>
<name>A0ABQ1INY1_9GAMM</name>
<reference evidence="3" key="1">
    <citation type="journal article" date="2019" name="Int. J. Syst. Evol. Microbiol.">
        <title>The Global Catalogue of Microorganisms (GCM) 10K type strain sequencing project: providing services to taxonomists for standard genome sequencing and annotation.</title>
        <authorList>
            <consortium name="The Broad Institute Genomics Platform"/>
            <consortium name="The Broad Institute Genome Sequencing Center for Infectious Disease"/>
            <person name="Wu L."/>
            <person name="Ma J."/>
        </authorList>
    </citation>
    <scope>NUCLEOTIDE SEQUENCE [LARGE SCALE GENOMIC DNA]</scope>
    <source>
        <strain evidence="3">CGMCC 1.15339</strain>
    </source>
</reference>
<organism evidence="2 3">
    <name type="scientific">Shewanella inventionis</name>
    <dbReference type="NCBI Taxonomy" id="1738770"/>
    <lineage>
        <taxon>Bacteria</taxon>
        <taxon>Pseudomonadati</taxon>
        <taxon>Pseudomonadota</taxon>
        <taxon>Gammaproteobacteria</taxon>
        <taxon>Alteromonadales</taxon>
        <taxon>Shewanellaceae</taxon>
        <taxon>Shewanella</taxon>
    </lineage>
</organism>
<comment type="caution">
    <text evidence="2">The sequence shown here is derived from an EMBL/GenBank/DDBJ whole genome shotgun (WGS) entry which is preliminary data.</text>
</comment>
<keyword evidence="1" id="KW-0472">Membrane</keyword>
<evidence type="ECO:0000313" key="3">
    <source>
        <dbReference type="Proteomes" id="UP000617555"/>
    </source>
</evidence>
<protein>
    <submittedName>
        <fullName evidence="2">Uncharacterized protein</fullName>
    </submittedName>
</protein>